<evidence type="ECO:0008006" key="6">
    <source>
        <dbReference type="Google" id="ProtNLM"/>
    </source>
</evidence>
<dbReference type="Gene3D" id="3.40.50.11350">
    <property type="match status" value="1"/>
</dbReference>
<evidence type="ECO:0000313" key="4">
    <source>
        <dbReference type="EMBL" id="CBY16198.1"/>
    </source>
</evidence>
<keyword evidence="5" id="KW-1185">Reference proteome</keyword>
<dbReference type="EMBL" id="FN653962">
    <property type="protein sequence ID" value="CBY16198.1"/>
    <property type="molecule type" value="Genomic_DNA"/>
</dbReference>
<evidence type="ECO:0000256" key="1">
    <source>
        <dbReference type="ARBA" id="ARBA00022679"/>
    </source>
</evidence>
<accession>E4Y2X1</accession>
<protein>
    <recommendedName>
        <fullName evidence="6">Peptide-O-fucosyltransferase</fullName>
    </recommendedName>
</protein>
<keyword evidence="1" id="KW-0808">Transferase</keyword>
<keyword evidence="2" id="KW-0294">Fucose metabolism</keyword>
<dbReference type="InParanoid" id="E4Y2X1"/>
<evidence type="ECO:0000313" key="5">
    <source>
        <dbReference type="Proteomes" id="UP000001307"/>
    </source>
</evidence>
<sequence length="359" mass="41473">SQNEIVPAFLRLDVAKLRETVSLQPPEIVAEACNRRFDAFFTTRSSYCTNTKISRLEAACDYLKMDCKTTAGQFLINDINRADRTKKWCPEPNIAIYPPYDKIPKTTKDGPFSFIEDLDLINKYYDTDKRCAVLGFPYRGISFHMALQGPKHSKGLSDADKSTMKRIISMTPRPKHVTESVKEFYETRMKRKYVAIHWRYNDDDWANHCKGNHGNPRACQQILEIMHDAGRLGKAFKNFLGKVKKKLGIEVMYIAAPPDEMEMLGRVKIEILKDMPTVEIFLSQQLLPFLDTRFQSQGCRNYEENRFEILSLAEMELCAKSEIFLRSSGSSWSMNINLERVIAEKDAFDLQNLDLLKDY</sequence>
<evidence type="ECO:0000256" key="3">
    <source>
        <dbReference type="ARBA" id="ARBA00023277"/>
    </source>
</evidence>
<dbReference type="GO" id="GO:0006004">
    <property type="term" value="P:fucose metabolic process"/>
    <property type="evidence" value="ECO:0007669"/>
    <property type="project" value="UniProtKB-KW"/>
</dbReference>
<proteinExistence type="predicted"/>
<dbReference type="OrthoDB" id="10299016at2759"/>
<gene>
    <name evidence="4" type="ORF">GSOID_T00016536001</name>
</gene>
<reference evidence="4" key="1">
    <citation type="journal article" date="2010" name="Science">
        <title>Plasticity of animal genome architecture unmasked by rapid evolution of a pelagic tunicate.</title>
        <authorList>
            <person name="Denoeud F."/>
            <person name="Henriet S."/>
            <person name="Mungpakdee S."/>
            <person name="Aury J.M."/>
            <person name="Da Silva C."/>
            <person name="Brinkmann H."/>
            <person name="Mikhaleva J."/>
            <person name="Olsen L.C."/>
            <person name="Jubin C."/>
            <person name="Canestro C."/>
            <person name="Bouquet J.M."/>
            <person name="Danks G."/>
            <person name="Poulain J."/>
            <person name="Campsteijn C."/>
            <person name="Adamski M."/>
            <person name="Cross I."/>
            <person name="Yadetie F."/>
            <person name="Muffato M."/>
            <person name="Louis A."/>
            <person name="Butcher S."/>
            <person name="Tsagkogeorga G."/>
            <person name="Konrad A."/>
            <person name="Singh S."/>
            <person name="Jensen M.F."/>
            <person name="Cong E.H."/>
            <person name="Eikeseth-Otteraa H."/>
            <person name="Noel B."/>
            <person name="Anthouard V."/>
            <person name="Porcel B.M."/>
            <person name="Kachouri-Lafond R."/>
            <person name="Nishino A."/>
            <person name="Ugolini M."/>
            <person name="Chourrout P."/>
            <person name="Nishida H."/>
            <person name="Aasland R."/>
            <person name="Huzurbazar S."/>
            <person name="Westhof E."/>
            <person name="Delsuc F."/>
            <person name="Lehrach H."/>
            <person name="Reinhardt R."/>
            <person name="Weissenbach J."/>
            <person name="Roy S.W."/>
            <person name="Artiguenave F."/>
            <person name="Postlethwait J.H."/>
            <person name="Manak J.R."/>
            <person name="Thompson E.M."/>
            <person name="Jaillon O."/>
            <person name="Du Pasquier L."/>
            <person name="Boudinot P."/>
            <person name="Liberles D.A."/>
            <person name="Volff J.N."/>
            <person name="Philippe H."/>
            <person name="Lenhard B."/>
            <person name="Roest Crollius H."/>
            <person name="Wincker P."/>
            <person name="Chourrout D."/>
        </authorList>
    </citation>
    <scope>NUCLEOTIDE SEQUENCE [LARGE SCALE GENOMIC DNA]</scope>
</reference>
<dbReference type="CDD" id="cd11296">
    <property type="entry name" value="O-FucT_like"/>
    <property type="match status" value="1"/>
</dbReference>
<dbReference type="GO" id="GO:0046922">
    <property type="term" value="F:peptide-O-fucosyltransferase activity"/>
    <property type="evidence" value="ECO:0007669"/>
    <property type="project" value="InterPro"/>
</dbReference>
<organism evidence="4">
    <name type="scientific">Oikopleura dioica</name>
    <name type="common">Tunicate</name>
    <dbReference type="NCBI Taxonomy" id="34765"/>
    <lineage>
        <taxon>Eukaryota</taxon>
        <taxon>Metazoa</taxon>
        <taxon>Chordata</taxon>
        <taxon>Tunicata</taxon>
        <taxon>Appendicularia</taxon>
        <taxon>Copelata</taxon>
        <taxon>Oikopleuridae</taxon>
        <taxon>Oikopleura</taxon>
    </lineage>
</organism>
<feature type="non-terminal residue" evidence="4">
    <location>
        <position position="1"/>
    </location>
</feature>
<dbReference type="AlphaFoldDB" id="E4Y2X1"/>
<dbReference type="InterPro" id="IPR045130">
    <property type="entry name" value="OFUT2-like"/>
</dbReference>
<dbReference type="PANTHER" id="PTHR13398">
    <property type="entry name" value="GDP-FUCOSE PROTEIN O-FUCOSYLTRANSFERASE 2"/>
    <property type="match status" value="1"/>
</dbReference>
<dbReference type="PANTHER" id="PTHR13398:SF0">
    <property type="entry name" value="GDP-FUCOSE PROTEIN O-FUCOSYLTRANSFERASE 2"/>
    <property type="match status" value="1"/>
</dbReference>
<dbReference type="Proteomes" id="UP000001307">
    <property type="component" value="Unassembled WGS sequence"/>
</dbReference>
<evidence type="ECO:0000256" key="2">
    <source>
        <dbReference type="ARBA" id="ARBA00023253"/>
    </source>
</evidence>
<keyword evidence="3" id="KW-0119">Carbohydrate metabolism</keyword>
<name>E4Y2X1_OIKDI</name>